<keyword evidence="2" id="KW-0963">Cytoplasm</keyword>
<dbReference type="GO" id="GO:0036064">
    <property type="term" value="C:ciliary basal body"/>
    <property type="evidence" value="ECO:0007669"/>
    <property type="project" value="Ensembl"/>
</dbReference>
<dbReference type="GO" id="GO:0010669">
    <property type="term" value="P:epithelial structure maintenance"/>
    <property type="evidence" value="ECO:0007669"/>
    <property type="project" value="Ensembl"/>
</dbReference>
<dbReference type="InterPro" id="IPR010796">
    <property type="entry name" value="C2_B9-type_dom"/>
</dbReference>
<dbReference type="GO" id="GO:0005654">
    <property type="term" value="C:nucleoplasm"/>
    <property type="evidence" value="ECO:0007669"/>
    <property type="project" value="Ensembl"/>
</dbReference>
<dbReference type="GO" id="GO:0021904">
    <property type="term" value="P:dorsal/ventral neural tube patterning"/>
    <property type="evidence" value="ECO:0007669"/>
    <property type="project" value="Ensembl"/>
</dbReference>
<dbReference type="GO" id="GO:0060411">
    <property type="term" value="P:cardiac septum morphogenesis"/>
    <property type="evidence" value="ECO:0007669"/>
    <property type="project" value="Ensembl"/>
</dbReference>
<dbReference type="GO" id="GO:0060828">
    <property type="term" value="P:regulation of canonical Wnt signaling pathway"/>
    <property type="evidence" value="ECO:0007669"/>
    <property type="project" value="Ensembl"/>
</dbReference>
<evidence type="ECO:0000256" key="1">
    <source>
        <dbReference type="ARBA" id="ARBA00004120"/>
    </source>
</evidence>
<name>A0A452QM57_URSAM</name>
<dbReference type="GO" id="GO:0016020">
    <property type="term" value="C:membrane"/>
    <property type="evidence" value="ECO:0007669"/>
    <property type="project" value="Ensembl"/>
</dbReference>
<dbReference type="GO" id="GO:0008589">
    <property type="term" value="P:regulation of smoothened signaling pathway"/>
    <property type="evidence" value="ECO:0007669"/>
    <property type="project" value="Ensembl"/>
</dbReference>
<gene>
    <name evidence="7" type="primary">MKS1</name>
</gene>
<dbReference type="GO" id="GO:2000095">
    <property type="term" value="P:regulation of Wnt signaling pathway, planar cell polarity pathway"/>
    <property type="evidence" value="ECO:0007669"/>
    <property type="project" value="Ensembl"/>
</dbReference>
<reference evidence="8" key="1">
    <citation type="submission" date="2016-06" db="EMBL/GenBank/DDBJ databases">
        <title>De novo assembly and RNA-Seq shows season-dependent expression and editing in black bear kidneys.</title>
        <authorList>
            <person name="Korstanje R."/>
            <person name="Srivastava A."/>
            <person name="Sarsani V.K."/>
            <person name="Sheehan S.M."/>
            <person name="Seger R.L."/>
            <person name="Barter M.E."/>
            <person name="Lindqvist C."/>
            <person name="Brody L.C."/>
            <person name="Mullikin J.C."/>
        </authorList>
    </citation>
    <scope>NUCLEOTIDE SEQUENCE [LARGE SCALE GENOMIC DNA]</scope>
</reference>
<protein>
    <submittedName>
        <fullName evidence="7">MKS transition zone complex subunit 1</fullName>
    </submittedName>
</protein>
<organism evidence="7 8">
    <name type="scientific">Ursus americanus</name>
    <name type="common">American black bear</name>
    <name type="synonym">Euarctos americanus</name>
    <dbReference type="NCBI Taxonomy" id="9643"/>
    <lineage>
        <taxon>Eukaryota</taxon>
        <taxon>Metazoa</taxon>
        <taxon>Chordata</taxon>
        <taxon>Craniata</taxon>
        <taxon>Vertebrata</taxon>
        <taxon>Euteleostomi</taxon>
        <taxon>Mammalia</taxon>
        <taxon>Eutheria</taxon>
        <taxon>Laurasiatheria</taxon>
        <taxon>Carnivora</taxon>
        <taxon>Caniformia</taxon>
        <taxon>Ursidae</taxon>
        <taxon>Ursus</taxon>
    </lineage>
</organism>
<evidence type="ECO:0000256" key="2">
    <source>
        <dbReference type="ARBA" id="ARBA00022490"/>
    </source>
</evidence>
<evidence type="ECO:0000256" key="6">
    <source>
        <dbReference type="SAM" id="MobiDB-lite"/>
    </source>
</evidence>
<dbReference type="Proteomes" id="UP000291022">
    <property type="component" value="Unassembled WGS sequence"/>
</dbReference>
<dbReference type="GO" id="GO:1990403">
    <property type="term" value="P:embryonic brain development"/>
    <property type="evidence" value="ECO:0007669"/>
    <property type="project" value="Ensembl"/>
</dbReference>
<dbReference type="GO" id="GO:1905515">
    <property type="term" value="P:non-motile cilium assembly"/>
    <property type="evidence" value="ECO:0007669"/>
    <property type="project" value="Ensembl"/>
</dbReference>
<dbReference type="GO" id="GO:0060122">
    <property type="term" value="P:inner ear receptor cell stereocilium organization"/>
    <property type="evidence" value="ECO:0007669"/>
    <property type="project" value="Ensembl"/>
</dbReference>
<dbReference type="GO" id="GO:0036038">
    <property type="term" value="C:MKS complex"/>
    <property type="evidence" value="ECO:0007669"/>
    <property type="project" value="Ensembl"/>
</dbReference>
<dbReference type="GO" id="GO:0060322">
    <property type="term" value="P:head development"/>
    <property type="evidence" value="ECO:0007669"/>
    <property type="project" value="Ensembl"/>
</dbReference>
<sequence>MAETAWSTDTGEAVYRSRDPVRNLRLRVHLQRITSSNFLRYQPAAQPGKDLIDLATFRPHPTASGHRSEEEEEEEVVIGWQEKLFSQFEVDLYRNEAACQSPLDHQYRQEILKLEDSGGRKNRRIFTYTDSDRYTNVEEHCQKMTTAAREVPSFLVERMANVRRRRQDRRGMEGGILKSRIVTWEPSEEFVRNNHVINTPLQTMYIMADLGPYGKLGYKKYEHVLCTLKVDSNGVITVKPDFTGLKGPYRIETEGEKQELWKFTVDNASSLAQPEEEEREQRVFKDLYGRHKEYLSSLVGTDFEMTVPGALRLFVNGEVVSAQGYEYDNLYVHFFVELPTTNWSSPAFQQLSGITQTCATKSLGMDKVAYFSYPFTFEASFLHEDEAADALPEWPVLYCEVLSLDFWQRCRVEGYGAVVLPATPGPSWSQVSSGKRCGACWTVWKGSASRVPFTMCWVGFPPPRRRPPRISMSPAPPRTTAADHCVCSPLRGLPSRPAPHAGGPRKPSPGPGEPLGDHGFLAPSDPGPPCKRTRRMVLRLAPSCLFIFLPGDPAGLPRTGRAEKVPGRPLCLVFGTASPCRVAVTLETPRSPSAQLSYCKWLSRQGRLVGLARGGVTPPLVLSSAQPLFWPVALSREQRAAGASCFTAWLQREAQERKRRELGFLAREPQPPLSRVALSCRLGPVMFET</sequence>
<dbReference type="GO" id="GO:0044458">
    <property type="term" value="P:motile cilium assembly"/>
    <property type="evidence" value="ECO:0007669"/>
    <property type="project" value="Ensembl"/>
</dbReference>
<dbReference type="PANTHER" id="PTHR12968:SF4">
    <property type="entry name" value="TECTONIC-LIKE COMPLEX MEMBER MKS1"/>
    <property type="match status" value="1"/>
</dbReference>
<dbReference type="GO" id="GO:0005813">
    <property type="term" value="C:centrosome"/>
    <property type="evidence" value="ECO:0007669"/>
    <property type="project" value="Ensembl"/>
</dbReference>
<dbReference type="GO" id="GO:0005737">
    <property type="term" value="C:cytoplasm"/>
    <property type="evidence" value="ECO:0007669"/>
    <property type="project" value="Ensembl"/>
</dbReference>
<reference evidence="7" key="2">
    <citation type="submission" date="2025-08" db="UniProtKB">
        <authorList>
            <consortium name="Ensembl"/>
        </authorList>
    </citation>
    <scope>IDENTIFICATION</scope>
</reference>
<evidence type="ECO:0000256" key="4">
    <source>
        <dbReference type="ARBA" id="ARBA00023212"/>
    </source>
</evidence>
<dbReference type="GO" id="GO:0007368">
    <property type="term" value="P:determination of left/right symmetry"/>
    <property type="evidence" value="ECO:0007669"/>
    <property type="project" value="Ensembl"/>
</dbReference>
<dbReference type="Pfam" id="PF07162">
    <property type="entry name" value="B9-C2"/>
    <property type="match status" value="1"/>
</dbReference>
<keyword evidence="4" id="KW-0206">Cytoskeleton</keyword>
<dbReference type="GO" id="GO:0003271">
    <property type="term" value="P:smoothened signaling pathway involved in regulation of secondary heart field cardioblast proliferation"/>
    <property type="evidence" value="ECO:0007669"/>
    <property type="project" value="Ensembl"/>
</dbReference>
<dbReference type="GO" id="GO:0005730">
    <property type="term" value="C:nucleolus"/>
    <property type="evidence" value="ECO:0007669"/>
    <property type="project" value="Ensembl"/>
</dbReference>
<dbReference type="Ensembl" id="ENSUAMT00000007246.1">
    <property type="protein sequence ID" value="ENSUAMP00000006407.1"/>
    <property type="gene ID" value="ENSUAMG00000005256.1"/>
</dbReference>
<dbReference type="GO" id="GO:0005814">
    <property type="term" value="C:centriole"/>
    <property type="evidence" value="ECO:0007669"/>
    <property type="project" value="Ensembl"/>
</dbReference>
<reference evidence="7" key="3">
    <citation type="submission" date="2025-09" db="UniProtKB">
        <authorList>
            <consortium name="Ensembl"/>
        </authorList>
    </citation>
    <scope>IDENTIFICATION</scope>
</reference>
<dbReference type="AlphaFoldDB" id="A0A452QM57"/>
<dbReference type="GO" id="GO:0048706">
    <property type="term" value="P:embryonic skeletal system development"/>
    <property type="evidence" value="ECO:0007669"/>
    <property type="project" value="Ensembl"/>
</dbReference>
<accession>A0A452QM57</accession>
<evidence type="ECO:0000256" key="3">
    <source>
        <dbReference type="ARBA" id="ARBA00022794"/>
    </source>
</evidence>
<evidence type="ECO:0000256" key="5">
    <source>
        <dbReference type="ARBA" id="ARBA00023273"/>
    </source>
</evidence>
<dbReference type="GO" id="GO:0001843">
    <property type="term" value="P:neural tube closure"/>
    <property type="evidence" value="ECO:0007669"/>
    <property type="project" value="Ensembl"/>
</dbReference>
<evidence type="ECO:0000313" key="8">
    <source>
        <dbReference type="Proteomes" id="UP000291022"/>
    </source>
</evidence>
<feature type="region of interest" description="Disordered" evidence="6">
    <location>
        <begin position="496"/>
        <end position="527"/>
    </location>
</feature>
<keyword evidence="8" id="KW-1185">Reference proteome</keyword>
<dbReference type="PANTHER" id="PTHR12968">
    <property type="entry name" value="B9 DOMAIN-CONTAINING"/>
    <property type="match status" value="1"/>
</dbReference>
<comment type="subcellular location">
    <subcellularLocation>
        <location evidence="1">Cytoplasm</location>
        <location evidence="1">Cytoskeleton</location>
        <location evidence="1">Cilium basal body</location>
    </subcellularLocation>
</comment>
<proteinExistence type="predicted"/>
<dbReference type="PROSITE" id="PS51381">
    <property type="entry name" value="C2_B9"/>
    <property type="match status" value="1"/>
</dbReference>
<keyword evidence="5" id="KW-0966">Cell projection</keyword>
<evidence type="ECO:0000313" key="7">
    <source>
        <dbReference type="Ensembl" id="ENSUAMP00000006407.1"/>
    </source>
</evidence>
<dbReference type="STRING" id="9643.ENSUAMP00000006407"/>
<dbReference type="GO" id="GO:0048754">
    <property type="term" value="P:branching morphogenesis of an epithelial tube"/>
    <property type="evidence" value="ECO:0007669"/>
    <property type="project" value="Ensembl"/>
</dbReference>
<dbReference type="GeneTree" id="ENSGT00510000047471"/>
<dbReference type="GO" id="GO:0042733">
    <property type="term" value="P:embryonic digit morphogenesis"/>
    <property type="evidence" value="ECO:0007669"/>
    <property type="project" value="Ensembl"/>
</dbReference>
<keyword evidence="3" id="KW-0970">Cilium biogenesis/degradation</keyword>
<dbReference type="GO" id="GO:0061009">
    <property type="term" value="P:common bile duct development"/>
    <property type="evidence" value="ECO:0007669"/>
    <property type="project" value="Ensembl"/>
</dbReference>